<feature type="region of interest" description="Disordered" evidence="1">
    <location>
        <begin position="537"/>
        <end position="568"/>
    </location>
</feature>
<proteinExistence type="predicted"/>
<sequence length="1007" mass="109598">MMHTTDPSGPRAAAAPTLAQLGVGKPQGTALIGAEGSEFVAGLLRTKGPNQAVQELHANYGLQHPLCRPLLHMLDYLDISRRDAHVYLLNRARKLLLDWVSSTHASTQQQRGAEQQQGDAPESREEIELQEKLERLLNASFKYMGVRELQQVPIEVMSCMSHVPAPYLKQLAEDREVFNELPAAVKQQVYEYDRNLLQQDAVQYIAAYKYELGTILAALNMSQFVRLRPRLCDKQPHSSAQQQQQQARSGGLARGAAALLPKPGKPGAHSSSRGARDSSSGVPAATGGFRIGSVLSAVSRDAQGTPPDREQQRQQQQQQQQRASPSSLPRVGGGFGDAPAAAAAASLLPSRRTVRSGSEAIKQLREMVGSSSKVYSHLVELCEVRLKESPSPYLGSKELSYCALRTQLLMALHDCSQRAGVGGAKAAAGGSRAERDFFSRVRESLPREGRCYDLVWLLDAALAQRRLSLSHMRKLAELLQEHIKPPARFLEEDEEHGSARQQHSDNSSGVLLPAKRPGAAAAAAAARGHASSALYRTVSGSVKRQRTSGSLGPQQGRNRAAVYDSDSDDAEEAAAAAGEQRDYDGLDAEDACGANAAHSQDKWLAEAGMVLRDPPAMHMLAAEVADTLHRCMLQRQLPCNVPQLSWLLRLMQLGVAARNSLRESRFVTPPHPARDLHGVWAELLVLLAEGEMEAQPWEQERQRPHRAAALGTDGQQQQQQRGWQLLVNEYRRQEVVRRVVQALLLDRLANADLLTARSLLQLLLDSKHLASPAAVPEYAPFAYSLASLLQELVKSRGLSARSAFWGAAVGEVLLALVDADSQSRGMSARSAFWGAAVGEVLLALVDADSQVHIEVLRLLLGVCKELPPATLARYLGHMLAATAASRARASSQKKKFASISSAAASHAAFAHHGVPGYIAGGAASEWSDGFRTVRSLKYGGSSDGYSELYRKLVVVGGLSDKQELWPAELKQYMQELEERRQQEEAARHAQQQAARDDEQQAGDGDLF</sequence>
<feature type="compositionally biased region" description="Basic and acidic residues" evidence="1">
    <location>
        <begin position="976"/>
        <end position="987"/>
    </location>
</feature>
<feature type="region of interest" description="Disordered" evidence="1">
    <location>
        <begin position="106"/>
        <end position="125"/>
    </location>
</feature>
<feature type="region of interest" description="Disordered" evidence="1">
    <location>
        <begin position="300"/>
        <end position="336"/>
    </location>
</feature>
<feature type="compositionally biased region" description="Polar residues" evidence="1">
    <location>
        <begin position="499"/>
        <end position="509"/>
    </location>
</feature>
<dbReference type="PANTHER" id="PTHR13503:SF3">
    <property type="entry name" value="NEGATIVE ELONGATION FACTOR B"/>
    <property type="match status" value="1"/>
</dbReference>
<dbReference type="EMBL" id="FNXT01001211">
    <property type="protein sequence ID" value="SZX74266.1"/>
    <property type="molecule type" value="Genomic_DNA"/>
</dbReference>
<evidence type="ECO:0000313" key="2">
    <source>
        <dbReference type="EMBL" id="SZX69311.1"/>
    </source>
</evidence>
<dbReference type="GO" id="GO:0005634">
    <property type="term" value="C:nucleus"/>
    <property type="evidence" value="ECO:0007669"/>
    <property type="project" value="InterPro"/>
</dbReference>
<evidence type="ECO:0000313" key="4">
    <source>
        <dbReference type="Proteomes" id="UP000256970"/>
    </source>
</evidence>
<gene>
    <name evidence="3" type="ORF">BQ4739_LOCUS14559</name>
    <name evidence="2" type="ORF">BQ4739_LOCUS9599</name>
</gene>
<feature type="compositionally biased region" description="Low complexity" evidence="1">
    <location>
        <begin position="238"/>
        <end position="260"/>
    </location>
</feature>
<dbReference type="Pfam" id="PF06209">
    <property type="entry name" value="COBRA1"/>
    <property type="match status" value="3"/>
</dbReference>
<keyword evidence="4" id="KW-1185">Reference proteome</keyword>
<organism evidence="2 4">
    <name type="scientific">Tetradesmus obliquus</name>
    <name type="common">Green alga</name>
    <name type="synonym">Acutodesmus obliquus</name>
    <dbReference type="NCBI Taxonomy" id="3088"/>
    <lineage>
        <taxon>Eukaryota</taxon>
        <taxon>Viridiplantae</taxon>
        <taxon>Chlorophyta</taxon>
        <taxon>core chlorophytes</taxon>
        <taxon>Chlorophyceae</taxon>
        <taxon>CS clade</taxon>
        <taxon>Sphaeropleales</taxon>
        <taxon>Scenedesmaceae</taxon>
        <taxon>Tetradesmus</taxon>
    </lineage>
</organism>
<dbReference type="PANTHER" id="PTHR13503">
    <property type="entry name" value="NEGATIVE ELONGATION FACTOR COMPLEX MEMBER B"/>
    <property type="match status" value="1"/>
</dbReference>
<feature type="compositionally biased region" description="Polar residues" evidence="1">
    <location>
        <begin position="538"/>
        <end position="557"/>
    </location>
</feature>
<dbReference type="STRING" id="3088.A0A383VVR8"/>
<dbReference type="Proteomes" id="UP000256970">
    <property type="component" value="Unassembled WGS sequence"/>
</dbReference>
<feature type="region of interest" description="Disordered" evidence="1">
    <location>
        <begin position="976"/>
        <end position="1007"/>
    </location>
</feature>
<feature type="region of interest" description="Disordered" evidence="1">
    <location>
        <begin position="234"/>
        <end position="283"/>
    </location>
</feature>
<feature type="compositionally biased region" description="Low complexity" evidence="1">
    <location>
        <begin position="267"/>
        <end position="281"/>
    </location>
</feature>
<protein>
    <submittedName>
        <fullName evidence="2">Uncharacterized protein</fullName>
    </submittedName>
</protein>
<dbReference type="GO" id="GO:0045892">
    <property type="term" value="P:negative regulation of DNA-templated transcription"/>
    <property type="evidence" value="ECO:0007669"/>
    <property type="project" value="InterPro"/>
</dbReference>
<dbReference type="AlphaFoldDB" id="A0A383VVR8"/>
<feature type="compositionally biased region" description="Low complexity" evidence="1">
    <location>
        <begin position="313"/>
        <end position="322"/>
    </location>
</feature>
<name>A0A383VVR8_TETOB</name>
<dbReference type="InterPro" id="IPR010405">
    <property type="entry name" value="COBRA1"/>
</dbReference>
<reference evidence="2 4" key="1">
    <citation type="submission" date="2016-10" db="EMBL/GenBank/DDBJ databases">
        <authorList>
            <person name="Cai Z."/>
        </authorList>
    </citation>
    <scope>NUCLEOTIDE SEQUENCE [LARGE SCALE GENOMIC DNA]</scope>
</reference>
<evidence type="ECO:0000313" key="3">
    <source>
        <dbReference type="EMBL" id="SZX74266.1"/>
    </source>
</evidence>
<feature type="compositionally biased region" description="Low complexity" evidence="1">
    <location>
        <begin position="108"/>
        <end position="117"/>
    </location>
</feature>
<dbReference type="EMBL" id="FNXT01000920">
    <property type="protein sequence ID" value="SZX69311.1"/>
    <property type="molecule type" value="Genomic_DNA"/>
</dbReference>
<evidence type="ECO:0000256" key="1">
    <source>
        <dbReference type="SAM" id="MobiDB-lite"/>
    </source>
</evidence>
<feature type="region of interest" description="Disordered" evidence="1">
    <location>
        <begin position="491"/>
        <end position="513"/>
    </location>
</feature>
<accession>A0A383VVR8</accession>